<evidence type="ECO:0000313" key="11">
    <source>
        <dbReference type="EMBL" id="VVC26166.1"/>
    </source>
</evidence>
<dbReference type="AlphaFoldDB" id="A0A5E4MAA1"/>
<evidence type="ECO:0000256" key="9">
    <source>
        <dbReference type="ARBA" id="ARBA00023224"/>
    </source>
</evidence>
<evidence type="ECO:0000256" key="5">
    <source>
        <dbReference type="ARBA" id="ARBA00022725"/>
    </source>
</evidence>
<keyword evidence="6 10" id="KW-1133">Transmembrane helix</keyword>
<organism evidence="11 12">
    <name type="scientific">Cinara cedri</name>
    <dbReference type="NCBI Taxonomy" id="506608"/>
    <lineage>
        <taxon>Eukaryota</taxon>
        <taxon>Metazoa</taxon>
        <taxon>Ecdysozoa</taxon>
        <taxon>Arthropoda</taxon>
        <taxon>Hexapoda</taxon>
        <taxon>Insecta</taxon>
        <taxon>Pterygota</taxon>
        <taxon>Neoptera</taxon>
        <taxon>Paraneoptera</taxon>
        <taxon>Hemiptera</taxon>
        <taxon>Sternorrhyncha</taxon>
        <taxon>Aphidomorpha</taxon>
        <taxon>Aphidoidea</taxon>
        <taxon>Aphididae</taxon>
        <taxon>Lachninae</taxon>
        <taxon>Cinara</taxon>
    </lineage>
</organism>
<comment type="caution">
    <text evidence="10">Lacks conserved residue(s) required for the propagation of feature annotation.</text>
</comment>
<dbReference type="EMBL" id="CABPRJ010000027">
    <property type="protein sequence ID" value="VVC26166.1"/>
    <property type="molecule type" value="Genomic_DNA"/>
</dbReference>
<keyword evidence="12" id="KW-1185">Reference proteome</keyword>
<comment type="similarity">
    <text evidence="10">Belongs to the insect chemoreceptor superfamily. Heteromeric odorant receptor channel (TC 1.A.69) family.</text>
</comment>
<evidence type="ECO:0000256" key="4">
    <source>
        <dbReference type="ARBA" id="ARBA00022692"/>
    </source>
</evidence>
<keyword evidence="8 10" id="KW-0675">Receptor</keyword>
<keyword evidence="2" id="KW-1003">Cell membrane</keyword>
<keyword evidence="7 10" id="KW-0472">Membrane</keyword>
<evidence type="ECO:0000256" key="6">
    <source>
        <dbReference type="ARBA" id="ARBA00022989"/>
    </source>
</evidence>
<evidence type="ECO:0000256" key="10">
    <source>
        <dbReference type="RuleBase" id="RU351113"/>
    </source>
</evidence>
<feature type="transmembrane region" description="Helical" evidence="10">
    <location>
        <begin position="32"/>
        <end position="55"/>
    </location>
</feature>
<feature type="transmembrane region" description="Helical" evidence="10">
    <location>
        <begin position="267"/>
        <end position="292"/>
    </location>
</feature>
<evidence type="ECO:0000256" key="8">
    <source>
        <dbReference type="ARBA" id="ARBA00023170"/>
    </source>
</evidence>
<keyword evidence="9 10" id="KW-0807">Transducer</keyword>
<dbReference type="Proteomes" id="UP000325440">
    <property type="component" value="Unassembled WGS sequence"/>
</dbReference>
<keyword evidence="5 10" id="KW-0552">Olfaction</keyword>
<dbReference type="GO" id="GO:0005886">
    <property type="term" value="C:plasma membrane"/>
    <property type="evidence" value="ECO:0007669"/>
    <property type="project" value="UniProtKB-SubCell"/>
</dbReference>
<keyword evidence="3 10" id="KW-0716">Sensory transduction</keyword>
<dbReference type="GO" id="GO:0005549">
    <property type="term" value="F:odorant binding"/>
    <property type="evidence" value="ECO:0007669"/>
    <property type="project" value="InterPro"/>
</dbReference>
<evidence type="ECO:0000256" key="7">
    <source>
        <dbReference type="ARBA" id="ARBA00023136"/>
    </source>
</evidence>
<dbReference type="Pfam" id="PF02949">
    <property type="entry name" value="7tm_6"/>
    <property type="match status" value="1"/>
</dbReference>
<evidence type="ECO:0000256" key="3">
    <source>
        <dbReference type="ARBA" id="ARBA00022606"/>
    </source>
</evidence>
<sequence>MVDVCLFKTIGLYHLLWPTASVGTFGIWFRKVLLVISALISVLYAVQLSVLYLAIGDFSRLAYMVLLITVAYTCVFKTYVLLRYADKMWPILGLAEYAFTSSGRRDPSKLVRCRYTLSTVLRVYVGLNYCTLIGWLVFPFFVHESVPVTNLDGTIAQYRTAIFNLWTPLSEQVYNSPLSFTTICLAEILICSYNVLLWTIFDCYVMTVCYAIHANFYTVIAGYQTLGQSAVTNIYRDQNTHSETDHFKDLVICIEDNQKLIKKYDEFFEIIQSVVLLQISMGSVSVCLLIYFTSLMYVTGWSLLSIPVIKFFSGALVMGIQLFFYCYAFTYVEIAKSTVNFGLYSGNWTEMDLKFKKTLLLAMRMNSSYKCTIKLTPLSNVNLEMFSKVMKMSYSIVSLLLNTSVDQSVEK</sequence>
<proteinExistence type="inferred from homology"/>
<keyword evidence="4 10" id="KW-0812">Transmembrane</keyword>
<accession>A0A5E4MAA1</accession>
<feature type="transmembrane region" description="Helical" evidence="10">
    <location>
        <begin position="304"/>
        <end position="327"/>
    </location>
</feature>
<name>A0A5E4MAA1_9HEMI</name>
<reference evidence="11 12" key="1">
    <citation type="submission" date="2019-08" db="EMBL/GenBank/DDBJ databases">
        <authorList>
            <person name="Alioto T."/>
            <person name="Alioto T."/>
            <person name="Gomez Garrido J."/>
        </authorList>
    </citation>
    <scope>NUCLEOTIDE SEQUENCE [LARGE SCALE GENOMIC DNA]</scope>
</reference>
<feature type="transmembrane region" description="Helical" evidence="10">
    <location>
        <begin position="178"/>
        <end position="201"/>
    </location>
</feature>
<dbReference type="GO" id="GO:0004984">
    <property type="term" value="F:olfactory receptor activity"/>
    <property type="evidence" value="ECO:0007669"/>
    <property type="project" value="InterPro"/>
</dbReference>
<feature type="transmembrane region" description="Helical" evidence="10">
    <location>
        <begin position="119"/>
        <end position="142"/>
    </location>
</feature>
<feature type="transmembrane region" description="Helical" evidence="10">
    <location>
        <begin position="61"/>
        <end position="82"/>
    </location>
</feature>
<dbReference type="PANTHER" id="PTHR21137">
    <property type="entry name" value="ODORANT RECEPTOR"/>
    <property type="match status" value="1"/>
</dbReference>
<dbReference type="PANTHER" id="PTHR21137:SF35">
    <property type="entry name" value="ODORANT RECEPTOR 19A-RELATED"/>
    <property type="match status" value="1"/>
</dbReference>
<evidence type="ECO:0000313" key="12">
    <source>
        <dbReference type="Proteomes" id="UP000325440"/>
    </source>
</evidence>
<dbReference type="OrthoDB" id="6617147at2759"/>
<protein>
    <recommendedName>
        <fullName evidence="10">Odorant receptor</fullName>
    </recommendedName>
</protein>
<gene>
    <name evidence="11" type="ORF">CINCED_3A013079</name>
</gene>
<dbReference type="GO" id="GO:0007165">
    <property type="term" value="P:signal transduction"/>
    <property type="evidence" value="ECO:0007669"/>
    <property type="project" value="UniProtKB-KW"/>
</dbReference>
<dbReference type="InterPro" id="IPR004117">
    <property type="entry name" value="7tm6_olfct_rcpt"/>
</dbReference>
<evidence type="ECO:0000256" key="1">
    <source>
        <dbReference type="ARBA" id="ARBA00004651"/>
    </source>
</evidence>
<comment type="subcellular location">
    <subcellularLocation>
        <location evidence="1 10">Cell membrane</location>
        <topology evidence="1 10">Multi-pass membrane protein</topology>
    </subcellularLocation>
</comment>
<evidence type="ECO:0000256" key="2">
    <source>
        <dbReference type="ARBA" id="ARBA00022475"/>
    </source>
</evidence>